<reference evidence="1 2" key="2">
    <citation type="submission" date="2018-11" db="EMBL/GenBank/DDBJ databases">
        <authorList>
            <consortium name="Pathogen Informatics"/>
        </authorList>
    </citation>
    <scope>NUCLEOTIDE SEQUENCE [LARGE SCALE GENOMIC DNA]</scope>
    <source>
        <strain evidence="1">Dakar</strain>
        <strain evidence="2">Dakar, Senegal</strain>
    </source>
</reference>
<protein>
    <submittedName>
        <fullName evidence="1 3">Uncharacterized protein</fullName>
    </submittedName>
</protein>
<dbReference type="Proteomes" id="UP000279833">
    <property type="component" value="Unassembled WGS sequence"/>
</dbReference>
<name>A0A183KFK3_9TREM</name>
<keyword evidence="2" id="KW-1185">Reference proteome</keyword>
<evidence type="ECO:0000313" key="1">
    <source>
        <dbReference type="EMBL" id="VDP54112.1"/>
    </source>
</evidence>
<evidence type="ECO:0000313" key="3">
    <source>
        <dbReference type="WBParaSite" id="SCUD_0001380101-mRNA-1"/>
    </source>
</evidence>
<gene>
    <name evidence="1" type="ORF">SCUD_LOCUS13798</name>
</gene>
<dbReference type="EMBL" id="UZAK01036158">
    <property type="protein sequence ID" value="VDP54112.1"/>
    <property type="molecule type" value="Genomic_DNA"/>
</dbReference>
<organism evidence="3">
    <name type="scientific">Schistosoma curassoni</name>
    <dbReference type="NCBI Taxonomy" id="6186"/>
    <lineage>
        <taxon>Eukaryota</taxon>
        <taxon>Metazoa</taxon>
        <taxon>Spiralia</taxon>
        <taxon>Lophotrochozoa</taxon>
        <taxon>Platyhelminthes</taxon>
        <taxon>Trematoda</taxon>
        <taxon>Digenea</taxon>
        <taxon>Strigeidida</taxon>
        <taxon>Schistosomatoidea</taxon>
        <taxon>Schistosomatidae</taxon>
        <taxon>Schistosoma</taxon>
    </lineage>
</organism>
<accession>A0A183KFK3</accession>
<reference evidence="3" key="1">
    <citation type="submission" date="2016-06" db="UniProtKB">
        <authorList>
            <consortium name="WormBaseParasite"/>
        </authorList>
    </citation>
    <scope>IDENTIFICATION</scope>
</reference>
<dbReference type="WBParaSite" id="SCUD_0001380101-mRNA-1">
    <property type="protein sequence ID" value="SCUD_0001380101-mRNA-1"/>
    <property type="gene ID" value="SCUD_0001380101"/>
</dbReference>
<evidence type="ECO:0000313" key="2">
    <source>
        <dbReference type="Proteomes" id="UP000279833"/>
    </source>
</evidence>
<dbReference type="AlphaFoldDB" id="A0A183KFK3"/>
<proteinExistence type="predicted"/>
<sequence length="36" mass="3828">MTAAALTTSYASDDRATSSFSRVITIPSKLPVDVVR</sequence>